<organism evidence="2 3">
    <name type="scientific">Streptomyces viridosporus (strain ATCC 14672 / DSM 40746 / JCM 4963 / KCTC 9882 / NRRL B-12104 / FH 1290)</name>
    <name type="common">Streptomyces ghanaensis</name>
    <dbReference type="NCBI Taxonomy" id="566461"/>
    <lineage>
        <taxon>Bacteria</taxon>
        <taxon>Bacillati</taxon>
        <taxon>Actinomycetota</taxon>
        <taxon>Actinomycetes</taxon>
        <taxon>Kitasatosporales</taxon>
        <taxon>Streptomycetaceae</taxon>
        <taxon>Streptomyces</taxon>
    </lineage>
</organism>
<dbReference type="RefSeq" id="WP_004979157.1">
    <property type="nucleotide sequence ID" value="NZ_DS999641.1"/>
</dbReference>
<evidence type="ECO:0000313" key="3">
    <source>
        <dbReference type="Proteomes" id="UP000003824"/>
    </source>
</evidence>
<evidence type="ECO:0000259" key="1">
    <source>
        <dbReference type="PROSITE" id="PS50995"/>
    </source>
</evidence>
<evidence type="ECO:0000313" key="2">
    <source>
        <dbReference type="EMBL" id="EFE65073.2"/>
    </source>
</evidence>
<dbReference type="InterPro" id="IPR000835">
    <property type="entry name" value="HTH_MarR-typ"/>
</dbReference>
<proteinExistence type="predicted"/>
<dbReference type="GO" id="GO:0003700">
    <property type="term" value="F:DNA-binding transcription factor activity"/>
    <property type="evidence" value="ECO:0007669"/>
    <property type="project" value="InterPro"/>
</dbReference>
<reference evidence="3" key="1">
    <citation type="submission" date="2008-12" db="EMBL/GenBank/DDBJ databases">
        <title>Annotation of Streptomyces ghanaensis ATCC 14672.</title>
        <authorList>
            <consortium name="The Broad Institute Genome Sequencing Platform"/>
            <consortium name="Broad Institute Microbial Sequencing Center"/>
            <person name="Fischbach M."/>
            <person name="Ward D."/>
            <person name="Young S."/>
            <person name="Kodira C.D."/>
            <person name="Zeng Q."/>
            <person name="Koehrsen M."/>
            <person name="Godfrey P."/>
            <person name="Alvarado L."/>
            <person name="Berlin A.M."/>
            <person name="Borenstein D."/>
            <person name="Chen Z."/>
            <person name="Engels R."/>
            <person name="Freedman E."/>
            <person name="Gellesch M."/>
            <person name="Goldberg J."/>
            <person name="Griggs A."/>
            <person name="Gujja S."/>
            <person name="Heiman D.I."/>
            <person name="Hepburn T.A."/>
            <person name="Howarth C."/>
            <person name="Jen D."/>
            <person name="Larson L."/>
            <person name="Lewis B."/>
            <person name="Mehta T."/>
            <person name="Park D."/>
            <person name="Pearson M."/>
            <person name="Roberts A."/>
            <person name="Saif S."/>
            <person name="Shea T.D."/>
            <person name="Shenoy N."/>
            <person name="Sisk P."/>
            <person name="Stolte C."/>
            <person name="Sykes S.N."/>
            <person name="Walk T."/>
            <person name="White J."/>
            <person name="Yandava C."/>
            <person name="Straight P."/>
            <person name="Clardy J."/>
            <person name="Hung D."/>
            <person name="Kolter R."/>
            <person name="Mekalanos J."/>
            <person name="Walker S."/>
            <person name="Walsh C.T."/>
            <person name="Wieland B.L.C."/>
            <person name="Ilzarbe M."/>
            <person name="Galagan J."/>
            <person name="Nusbaum C."/>
            <person name="Birren B."/>
        </authorList>
    </citation>
    <scope>NUCLEOTIDE SEQUENCE [LARGE SCALE GENOMIC DNA]</scope>
    <source>
        <strain evidence="3">ATCC 14672 / DSM 40746 / JCM 4963 / KCTC 9882 / NRRL B-12104 / FH 1290</strain>
    </source>
</reference>
<accession>D5ZVS8</accession>
<dbReference type="eggNOG" id="COG1846">
    <property type="taxonomic scope" value="Bacteria"/>
</dbReference>
<dbReference type="SUPFAM" id="SSF46785">
    <property type="entry name" value="Winged helix' DNA-binding domain"/>
    <property type="match status" value="1"/>
</dbReference>
<dbReference type="Pfam" id="PF12802">
    <property type="entry name" value="MarR_2"/>
    <property type="match status" value="1"/>
</dbReference>
<dbReference type="PROSITE" id="PS50995">
    <property type="entry name" value="HTH_MARR_2"/>
    <property type="match status" value="1"/>
</dbReference>
<dbReference type="SMART" id="SM00347">
    <property type="entry name" value="HTH_MARR"/>
    <property type="match status" value="1"/>
</dbReference>
<feature type="domain" description="HTH marR-type" evidence="1">
    <location>
        <begin position="7"/>
        <end position="140"/>
    </location>
</feature>
<dbReference type="InterPro" id="IPR036388">
    <property type="entry name" value="WH-like_DNA-bd_sf"/>
</dbReference>
<dbReference type="InterPro" id="IPR036390">
    <property type="entry name" value="WH_DNA-bd_sf"/>
</dbReference>
<dbReference type="PANTHER" id="PTHR33164:SF103">
    <property type="entry name" value="REGULATORY PROTEIN MARR"/>
    <property type="match status" value="1"/>
</dbReference>
<protein>
    <recommendedName>
        <fullName evidence="1">HTH marR-type domain-containing protein</fullName>
    </recommendedName>
</protein>
<dbReference type="Proteomes" id="UP000003824">
    <property type="component" value="Unassembled WGS sequence"/>
</dbReference>
<dbReference type="PANTHER" id="PTHR33164">
    <property type="entry name" value="TRANSCRIPTIONAL REGULATOR, MARR FAMILY"/>
    <property type="match status" value="1"/>
</dbReference>
<dbReference type="AlphaFoldDB" id="D5ZVS8"/>
<gene>
    <name evidence="2" type="ORF">SSFG_00327</name>
</gene>
<dbReference type="EMBL" id="DS999641">
    <property type="protein sequence ID" value="EFE65073.2"/>
    <property type="molecule type" value="Genomic_DNA"/>
</dbReference>
<dbReference type="InterPro" id="IPR039422">
    <property type="entry name" value="MarR/SlyA-like"/>
</dbReference>
<dbReference type="GO" id="GO:0006950">
    <property type="term" value="P:response to stress"/>
    <property type="evidence" value="ECO:0007669"/>
    <property type="project" value="TreeGrafter"/>
</dbReference>
<name>D5ZVS8_STRV1</name>
<dbReference type="Gene3D" id="1.10.10.10">
    <property type="entry name" value="Winged helix-like DNA-binding domain superfamily/Winged helix DNA-binding domain"/>
    <property type="match status" value="1"/>
</dbReference>
<sequence length="144" mass="15645">MTAQPQATSAAFLLTVLGRRVREDIEQALRPTGYTLRHLSALGHLKREPGMSYSELGRRSGVTAQSVQATVRRLEERGAVERRTDPGRGLTAELHLTATGEDLLEAGRNAYARADAVLERVLGEQAHRDLTAALLTALSGYPGR</sequence>